<evidence type="ECO:0000313" key="3">
    <source>
        <dbReference type="Proteomes" id="UP000257109"/>
    </source>
</evidence>
<accession>A0A371GW95</accession>
<evidence type="ECO:0000256" key="1">
    <source>
        <dbReference type="SAM" id="Phobius"/>
    </source>
</evidence>
<dbReference type="InterPro" id="IPR007541">
    <property type="entry name" value="Uncharacterised_BSP"/>
</dbReference>
<feature type="transmembrane region" description="Helical" evidence="1">
    <location>
        <begin position="49"/>
        <end position="68"/>
    </location>
</feature>
<proteinExistence type="predicted"/>
<gene>
    <name evidence="2" type="ORF">CR513_22811</name>
</gene>
<feature type="non-terminal residue" evidence="2">
    <location>
        <position position="1"/>
    </location>
</feature>
<reference evidence="2" key="1">
    <citation type="submission" date="2018-05" db="EMBL/GenBank/DDBJ databases">
        <title>Draft genome of Mucuna pruriens seed.</title>
        <authorList>
            <person name="Nnadi N.E."/>
            <person name="Vos R."/>
            <person name="Hasami M.H."/>
            <person name="Devisetty U.K."/>
            <person name="Aguiy J.C."/>
        </authorList>
    </citation>
    <scope>NUCLEOTIDE SEQUENCE [LARGE SCALE GENOMIC DNA]</scope>
    <source>
        <strain evidence="2">JCA_2017</strain>
    </source>
</reference>
<organism evidence="2 3">
    <name type="scientific">Mucuna pruriens</name>
    <name type="common">Velvet bean</name>
    <name type="synonym">Dolichos pruriens</name>
    <dbReference type="NCBI Taxonomy" id="157652"/>
    <lineage>
        <taxon>Eukaryota</taxon>
        <taxon>Viridiplantae</taxon>
        <taxon>Streptophyta</taxon>
        <taxon>Embryophyta</taxon>
        <taxon>Tracheophyta</taxon>
        <taxon>Spermatophyta</taxon>
        <taxon>Magnoliopsida</taxon>
        <taxon>eudicotyledons</taxon>
        <taxon>Gunneridae</taxon>
        <taxon>Pentapetalae</taxon>
        <taxon>rosids</taxon>
        <taxon>fabids</taxon>
        <taxon>Fabales</taxon>
        <taxon>Fabaceae</taxon>
        <taxon>Papilionoideae</taxon>
        <taxon>50 kb inversion clade</taxon>
        <taxon>NPAAA clade</taxon>
        <taxon>indigoferoid/millettioid clade</taxon>
        <taxon>Phaseoleae</taxon>
        <taxon>Mucuna</taxon>
    </lineage>
</organism>
<dbReference type="AlphaFoldDB" id="A0A371GW95"/>
<name>A0A371GW95_MUCPR</name>
<protein>
    <submittedName>
        <fullName evidence="2">Uncharacterized protein</fullName>
    </submittedName>
</protein>
<dbReference type="EMBL" id="QJKJ01004288">
    <property type="protein sequence ID" value="RDX94769.1"/>
    <property type="molecule type" value="Genomic_DNA"/>
</dbReference>
<dbReference type="Pfam" id="PF04450">
    <property type="entry name" value="BSP"/>
    <property type="match status" value="1"/>
</dbReference>
<dbReference type="PANTHER" id="PTHR33321">
    <property type="match status" value="1"/>
</dbReference>
<keyword evidence="3" id="KW-1185">Reference proteome</keyword>
<dbReference type="OrthoDB" id="1924946at2759"/>
<dbReference type="STRING" id="157652.A0A371GW95"/>
<keyword evidence="1" id="KW-1133">Transmembrane helix</keyword>
<dbReference type="Proteomes" id="UP000257109">
    <property type="component" value="Unassembled WGS sequence"/>
</dbReference>
<keyword evidence="1" id="KW-0472">Membrane</keyword>
<comment type="caution">
    <text evidence="2">The sequence shown here is derived from an EMBL/GenBank/DDBJ whole genome shotgun (WGS) entry which is preliminary data.</text>
</comment>
<sequence length="313" mass="35594">MEKEDKHSQVEPLIIPYSTTTSSYSLHNNDQHHDHDAIENAKHYSDNNIVFRILLVLLVALISIWANYEASKTFDITIVNDAEDSPAGRRFALSYVSNDKATRILLNTSSFVQHLLYPNNNNNYNNNNRYPKKHVDSVTLLLPRRNLNATVAVYAVGNRRHGGGKFLNSYVIEISPMLLEDKMYDKMAIVGAVLRGMAKVWLWDGAPPGLVDGMAEYVAEMAGFRRDTVAYGGYLPECEEGRGGWWWEDRDPTHVARLLHYCEKFKKGFIQRLNGAMRDTWHDHMADEVLGVPVVKLCDLYDNNSSWVGSISM</sequence>
<keyword evidence="1" id="KW-0812">Transmembrane</keyword>
<dbReference type="PANTHER" id="PTHR33321:SF3">
    <property type="entry name" value="OS05G0582000 PROTEIN"/>
    <property type="match status" value="1"/>
</dbReference>
<evidence type="ECO:0000313" key="2">
    <source>
        <dbReference type="EMBL" id="RDX94769.1"/>
    </source>
</evidence>